<dbReference type="FunFam" id="3.30.200.20:FF:000059">
    <property type="entry name" value="S-receptor-like serine/threonine-protein kinase"/>
    <property type="match status" value="1"/>
</dbReference>
<sequence length="767" mass="87111">MFSVFLLSITHGSRGGSARTQCPRLRWQRRRGGGFAIQKPGNRRWLLTEQRKREREREQDPVDFSTFLFLNICPHRVVNLSSRLDFSKRIIHRAVTKTVARETRNENQRPFLVMNEQSSGSEQVLFQEKESAGNKSGPIINNKKQHSPRTTPQFRQHHHHISSMHSPIPSLLLFFLLCFAHGTKDLGHVPTRDRCPRGGCSHGLPVHFPFWLEGSHGPECGYPGFKLFCNQDGQTALSVPNASLVVKDIDYVSQFVVLHDPTNCLPFRILDLNHLGFYASKYPYPYDNSYNYTLFKCPPPDRTYLTKADCLIMPGSYKVYAVESYRSIGDLPLVYCEKIGSLNSLPNAIEYMIPDARFDWKEPDCRKCTKDGWLCGWDGSNITCNPPPRGHPAILKLEITGGVVGPLLLLVVLIGLGYVLNERRRDKAFQLKVESFLHDYEALKPTRYSYNDIKRITNDFEEKLGQGAYGTVYKGKLSNEIFVAVKMLDNSFGNGEEFINEVSTMGRIHHVNVVRMVGFCADGFRRALVYEFLANESLEKFIFQGEDTLDPFLSWGRLHDIALGVAKGIEYLHQGCDHKILHFDIKPHNILLDDNFNPKIADFGLAKLCSKEQSAVSMTAARGTMGYIAPEDFSRNFGSVSSKSDVYSFGMLLLEMVGGRKNVDVNAKNMSQMYFPQWVYNHLNKGEEIEIRIREDSDHKIARKLAIIGLWCIHWYPADRPPVKVVVQMLEGEECPVIPKNPFVSSGSGEAGTMRGLWNTNLEVIEE</sequence>
<comment type="subcellular location">
    <subcellularLocation>
        <location evidence="1">Membrane</location>
        <topology evidence="1">Single-pass type I membrane protein</topology>
    </subcellularLocation>
</comment>
<dbReference type="GO" id="GO:0016020">
    <property type="term" value="C:membrane"/>
    <property type="evidence" value="ECO:0007669"/>
    <property type="project" value="UniProtKB-SubCell"/>
</dbReference>
<dbReference type="EMBL" id="KK198753">
    <property type="protein sequence ID" value="KCW89168.1"/>
    <property type="molecule type" value="Genomic_DNA"/>
</dbReference>
<gene>
    <name evidence="22" type="ORF">EUGRSUZ_A01481</name>
</gene>
<dbReference type="KEGG" id="egr:108959944"/>
<dbReference type="Pfam" id="PF13947">
    <property type="entry name" value="GUB_WAK_bind"/>
    <property type="match status" value="1"/>
</dbReference>
<evidence type="ECO:0000256" key="17">
    <source>
        <dbReference type="ARBA" id="ARBA00048679"/>
    </source>
</evidence>
<feature type="domain" description="Protein kinase" evidence="21">
    <location>
        <begin position="458"/>
        <end position="744"/>
    </location>
</feature>
<evidence type="ECO:0000256" key="13">
    <source>
        <dbReference type="ARBA" id="ARBA00023157"/>
    </source>
</evidence>
<name>A0A059DEI0_EUCGR</name>
<keyword evidence="7" id="KW-0732">Signal</keyword>
<dbReference type="InterPro" id="IPR017441">
    <property type="entry name" value="Protein_kinase_ATP_BS"/>
</dbReference>
<dbReference type="InterPro" id="IPR011009">
    <property type="entry name" value="Kinase-like_dom_sf"/>
</dbReference>
<evidence type="ECO:0000256" key="12">
    <source>
        <dbReference type="ARBA" id="ARBA00023136"/>
    </source>
</evidence>
<dbReference type="GO" id="GO:0005524">
    <property type="term" value="F:ATP binding"/>
    <property type="evidence" value="ECO:0007669"/>
    <property type="project" value="UniProtKB-UniRule"/>
</dbReference>
<reference evidence="22" key="1">
    <citation type="submission" date="2013-07" db="EMBL/GenBank/DDBJ databases">
        <title>The genome of Eucalyptus grandis.</title>
        <authorList>
            <person name="Schmutz J."/>
            <person name="Hayes R."/>
            <person name="Myburg A."/>
            <person name="Tuskan G."/>
            <person name="Grattapaglia D."/>
            <person name="Rokhsar D.S."/>
        </authorList>
    </citation>
    <scope>NUCLEOTIDE SEQUENCE</scope>
    <source>
        <tissue evidence="22">Leaf extractions</tissue>
    </source>
</reference>
<dbReference type="PROSITE" id="PS00107">
    <property type="entry name" value="PROTEIN_KINASE_ATP"/>
    <property type="match status" value="1"/>
</dbReference>
<dbReference type="InterPro" id="IPR025287">
    <property type="entry name" value="WAK_GUB"/>
</dbReference>
<dbReference type="InParanoid" id="A0A059DEI0"/>
<evidence type="ECO:0000256" key="8">
    <source>
        <dbReference type="ARBA" id="ARBA00022741"/>
    </source>
</evidence>
<protein>
    <recommendedName>
        <fullName evidence="2">non-specific serine/threonine protein kinase</fullName>
        <ecNumber evidence="2">2.7.11.1</ecNumber>
    </recommendedName>
</protein>
<dbReference type="Pfam" id="PF07714">
    <property type="entry name" value="PK_Tyr_Ser-Thr"/>
    <property type="match status" value="1"/>
</dbReference>
<evidence type="ECO:0000256" key="9">
    <source>
        <dbReference type="ARBA" id="ARBA00022777"/>
    </source>
</evidence>
<evidence type="ECO:0000256" key="5">
    <source>
        <dbReference type="ARBA" id="ARBA00022679"/>
    </source>
</evidence>
<dbReference type="Gramene" id="KCW89168">
    <property type="protein sequence ID" value="KCW89168"/>
    <property type="gene ID" value="EUGRSUZ_A01481"/>
</dbReference>
<keyword evidence="14" id="KW-0675">Receptor</keyword>
<keyword evidence="9" id="KW-0418">Kinase</keyword>
<keyword evidence="15" id="KW-0325">Glycoprotein</keyword>
<dbReference type="PROSITE" id="PS50011">
    <property type="entry name" value="PROTEIN_KINASE_DOM"/>
    <property type="match status" value="1"/>
</dbReference>
<feature type="region of interest" description="Disordered" evidence="19">
    <location>
        <begin position="129"/>
        <end position="151"/>
    </location>
</feature>
<keyword evidence="4" id="KW-0245">EGF-like domain</keyword>
<dbReference type="InterPro" id="IPR001245">
    <property type="entry name" value="Ser-Thr/Tyr_kinase_cat_dom"/>
</dbReference>
<dbReference type="InterPro" id="IPR000719">
    <property type="entry name" value="Prot_kinase_dom"/>
</dbReference>
<dbReference type="GO" id="GO:0030247">
    <property type="term" value="F:polysaccharide binding"/>
    <property type="evidence" value="ECO:0007669"/>
    <property type="project" value="InterPro"/>
</dbReference>
<dbReference type="GO" id="GO:0004674">
    <property type="term" value="F:protein serine/threonine kinase activity"/>
    <property type="evidence" value="ECO:0007669"/>
    <property type="project" value="UniProtKB-KW"/>
</dbReference>
<evidence type="ECO:0000256" key="1">
    <source>
        <dbReference type="ARBA" id="ARBA00004479"/>
    </source>
</evidence>
<dbReference type="SUPFAM" id="SSF56112">
    <property type="entry name" value="Protein kinase-like (PK-like)"/>
    <property type="match status" value="1"/>
</dbReference>
<feature type="binding site" evidence="18">
    <location>
        <position position="486"/>
    </location>
    <ligand>
        <name>ATP</name>
        <dbReference type="ChEBI" id="CHEBI:30616"/>
    </ligand>
</feature>
<dbReference type="FunFam" id="1.10.510.10:FF:000590">
    <property type="entry name" value="PR5-like receptor kinase"/>
    <property type="match status" value="1"/>
</dbReference>
<dbReference type="Gene3D" id="3.30.200.20">
    <property type="entry name" value="Phosphorylase Kinase, domain 1"/>
    <property type="match status" value="1"/>
</dbReference>
<dbReference type="Gene3D" id="1.10.510.10">
    <property type="entry name" value="Transferase(Phosphotransferase) domain 1"/>
    <property type="match status" value="1"/>
</dbReference>
<dbReference type="PANTHER" id="PTHR27009">
    <property type="entry name" value="RUST RESISTANCE KINASE LR10-RELATED"/>
    <property type="match status" value="1"/>
</dbReference>
<dbReference type="AlphaFoldDB" id="A0A059DEI0"/>
<keyword evidence="12 20" id="KW-0472">Membrane</keyword>
<keyword evidence="10 18" id="KW-0067">ATP-binding</keyword>
<accession>A0A059DEI0</accession>
<evidence type="ECO:0000256" key="16">
    <source>
        <dbReference type="ARBA" id="ARBA00047899"/>
    </source>
</evidence>
<dbReference type="InterPro" id="IPR045874">
    <property type="entry name" value="LRK10/LRL21-25-like"/>
</dbReference>
<dbReference type="EC" id="2.7.11.1" evidence="2"/>
<keyword evidence="3" id="KW-0723">Serine/threonine-protein kinase</keyword>
<evidence type="ECO:0000256" key="11">
    <source>
        <dbReference type="ARBA" id="ARBA00022989"/>
    </source>
</evidence>
<dbReference type="OrthoDB" id="4062651at2759"/>
<organism evidence="22">
    <name type="scientific">Eucalyptus grandis</name>
    <name type="common">Flooded gum</name>
    <dbReference type="NCBI Taxonomy" id="71139"/>
    <lineage>
        <taxon>Eukaryota</taxon>
        <taxon>Viridiplantae</taxon>
        <taxon>Streptophyta</taxon>
        <taxon>Embryophyta</taxon>
        <taxon>Tracheophyta</taxon>
        <taxon>Spermatophyta</taxon>
        <taxon>Magnoliopsida</taxon>
        <taxon>eudicotyledons</taxon>
        <taxon>Gunneridae</taxon>
        <taxon>Pentapetalae</taxon>
        <taxon>rosids</taxon>
        <taxon>malvids</taxon>
        <taxon>Myrtales</taxon>
        <taxon>Myrtaceae</taxon>
        <taxon>Myrtoideae</taxon>
        <taxon>Eucalypteae</taxon>
        <taxon>Eucalyptus</taxon>
    </lineage>
</organism>
<dbReference type="SMART" id="SM00220">
    <property type="entry name" value="S_TKc"/>
    <property type="match status" value="1"/>
</dbReference>
<evidence type="ECO:0000256" key="6">
    <source>
        <dbReference type="ARBA" id="ARBA00022692"/>
    </source>
</evidence>
<evidence type="ECO:0000256" key="19">
    <source>
        <dbReference type="SAM" id="MobiDB-lite"/>
    </source>
</evidence>
<proteinExistence type="predicted"/>
<evidence type="ECO:0000256" key="3">
    <source>
        <dbReference type="ARBA" id="ARBA00022527"/>
    </source>
</evidence>
<comment type="catalytic activity">
    <reaction evidence="16">
        <text>L-threonyl-[protein] + ATP = O-phospho-L-threonyl-[protein] + ADP + H(+)</text>
        <dbReference type="Rhea" id="RHEA:46608"/>
        <dbReference type="Rhea" id="RHEA-COMP:11060"/>
        <dbReference type="Rhea" id="RHEA-COMP:11605"/>
        <dbReference type="ChEBI" id="CHEBI:15378"/>
        <dbReference type="ChEBI" id="CHEBI:30013"/>
        <dbReference type="ChEBI" id="CHEBI:30616"/>
        <dbReference type="ChEBI" id="CHEBI:61977"/>
        <dbReference type="ChEBI" id="CHEBI:456216"/>
        <dbReference type="EC" id="2.7.11.1"/>
    </reaction>
</comment>
<dbReference type="PROSITE" id="PS00108">
    <property type="entry name" value="PROTEIN_KINASE_ST"/>
    <property type="match status" value="1"/>
</dbReference>
<evidence type="ECO:0000256" key="4">
    <source>
        <dbReference type="ARBA" id="ARBA00022536"/>
    </source>
</evidence>
<dbReference type="InterPro" id="IPR008271">
    <property type="entry name" value="Ser/Thr_kinase_AS"/>
</dbReference>
<keyword evidence="8 18" id="KW-0547">Nucleotide-binding</keyword>
<evidence type="ECO:0000256" key="2">
    <source>
        <dbReference type="ARBA" id="ARBA00012513"/>
    </source>
</evidence>
<evidence type="ECO:0000256" key="18">
    <source>
        <dbReference type="PROSITE-ProRule" id="PRU10141"/>
    </source>
</evidence>
<dbReference type="OMA" id="HIDYEAQ"/>
<keyword evidence="13" id="KW-1015">Disulfide bond</keyword>
<evidence type="ECO:0000256" key="15">
    <source>
        <dbReference type="ARBA" id="ARBA00023180"/>
    </source>
</evidence>
<evidence type="ECO:0000256" key="20">
    <source>
        <dbReference type="SAM" id="Phobius"/>
    </source>
</evidence>
<evidence type="ECO:0000259" key="21">
    <source>
        <dbReference type="PROSITE" id="PS50011"/>
    </source>
</evidence>
<evidence type="ECO:0000256" key="14">
    <source>
        <dbReference type="ARBA" id="ARBA00023170"/>
    </source>
</evidence>
<feature type="transmembrane region" description="Helical" evidence="20">
    <location>
        <begin position="399"/>
        <end position="420"/>
    </location>
</feature>
<keyword evidence="11 20" id="KW-1133">Transmembrane helix</keyword>
<evidence type="ECO:0000256" key="7">
    <source>
        <dbReference type="ARBA" id="ARBA00022729"/>
    </source>
</evidence>
<dbReference type="CDD" id="cd14066">
    <property type="entry name" value="STKc_IRAK"/>
    <property type="match status" value="1"/>
</dbReference>
<comment type="catalytic activity">
    <reaction evidence="17">
        <text>L-seryl-[protein] + ATP = O-phospho-L-seryl-[protein] + ADP + H(+)</text>
        <dbReference type="Rhea" id="RHEA:17989"/>
        <dbReference type="Rhea" id="RHEA-COMP:9863"/>
        <dbReference type="Rhea" id="RHEA-COMP:11604"/>
        <dbReference type="ChEBI" id="CHEBI:15378"/>
        <dbReference type="ChEBI" id="CHEBI:29999"/>
        <dbReference type="ChEBI" id="CHEBI:30616"/>
        <dbReference type="ChEBI" id="CHEBI:83421"/>
        <dbReference type="ChEBI" id="CHEBI:456216"/>
        <dbReference type="EC" id="2.7.11.1"/>
    </reaction>
</comment>
<evidence type="ECO:0000313" key="22">
    <source>
        <dbReference type="EMBL" id="KCW89168.1"/>
    </source>
</evidence>
<keyword evidence="6 20" id="KW-0812">Transmembrane</keyword>
<keyword evidence="5" id="KW-0808">Transferase</keyword>
<evidence type="ECO:0000256" key="10">
    <source>
        <dbReference type="ARBA" id="ARBA00022840"/>
    </source>
</evidence>